<proteinExistence type="predicted"/>
<reference evidence="3" key="1">
    <citation type="submission" date="2025-08" db="UniProtKB">
        <authorList>
            <consortium name="Ensembl"/>
        </authorList>
    </citation>
    <scope>IDENTIFICATION</scope>
</reference>
<name>A0A3Q3GHE4_9LABR</name>
<dbReference type="Ensembl" id="ENSLBET00000034303.1">
    <property type="protein sequence ID" value="ENSLBEP00000032842.1"/>
    <property type="gene ID" value="ENSLBEG00000024751.1"/>
</dbReference>
<accession>A0A3Q3GHE4</accession>
<protein>
    <submittedName>
        <fullName evidence="3">Uncharacterized LOC110003403</fullName>
    </submittedName>
</protein>
<feature type="compositionally biased region" description="Polar residues" evidence="1">
    <location>
        <begin position="214"/>
        <end position="234"/>
    </location>
</feature>
<keyword evidence="4" id="KW-1185">Reference proteome</keyword>
<keyword evidence="2" id="KW-1133">Transmembrane helix</keyword>
<dbReference type="PANTHER" id="PTHR38706">
    <property type="entry name" value="SI:CH211-198C19.1-RELATED"/>
    <property type="match status" value="1"/>
</dbReference>
<reference evidence="3" key="2">
    <citation type="submission" date="2025-09" db="UniProtKB">
        <authorList>
            <consortium name="Ensembl"/>
        </authorList>
    </citation>
    <scope>IDENTIFICATION</scope>
</reference>
<dbReference type="PANTHER" id="PTHR38706:SF2">
    <property type="match status" value="1"/>
</dbReference>
<dbReference type="Proteomes" id="UP000261660">
    <property type="component" value="Unplaced"/>
</dbReference>
<keyword evidence="2" id="KW-0812">Transmembrane</keyword>
<dbReference type="GeneTree" id="ENSGT00730000111690"/>
<feature type="region of interest" description="Disordered" evidence="1">
    <location>
        <begin position="210"/>
        <end position="234"/>
    </location>
</feature>
<evidence type="ECO:0000256" key="1">
    <source>
        <dbReference type="SAM" id="MobiDB-lite"/>
    </source>
</evidence>
<organism evidence="3 4">
    <name type="scientific">Labrus bergylta</name>
    <name type="common">ballan wrasse</name>
    <dbReference type="NCBI Taxonomy" id="56723"/>
    <lineage>
        <taxon>Eukaryota</taxon>
        <taxon>Metazoa</taxon>
        <taxon>Chordata</taxon>
        <taxon>Craniata</taxon>
        <taxon>Vertebrata</taxon>
        <taxon>Euteleostomi</taxon>
        <taxon>Actinopterygii</taxon>
        <taxon>Neopterygii</taxon>
        <taxon>Teleostei</taxon>
        <taxon>Neoteleostei</taxon>
        <taxon>Acanthomorphata</taxon>
        <taxon>Eupercaria</taxon>
        <taxon>Labriformes</taxon>
        <taxon>Labridae</taxon>
        <taxon>Labrus</taxon>
    </lineage>
</organism>
<evidence type="ECO:0000313" key="4">
    <source>
        <dbReference type="Proteomes" id="UP000261660"/>
    </source>
</evidence>
<dbReference type="InParanoid" id="A0A3Q3GHE4"/>
<sequence length="268" mass="30916">MMKITGRLNSISELKRIDFGRSVPAHTLVLLHWFAHTIFIDDNNEIQLTFDPRNGDYGSHHFHNYEALLDPPPQGQRYYIVGNVDQRTTVQLPSHVVNPPALLEGGNRDRIIIRVRGQRIDQVYITQHSHNQGTPWYDPNHTYQISKDLLRQIREFAMRGNQRTLMSLRNRFGSNADVSTIRNTWGNLACLGLFLCIVMKGHVYFQEQSRRPESSNSHVSTGNRVSGIKPTSESRNNNQCLCNRLLIVLFIIGLLFMFFLSNRGQRVF</sequence>
<evidence type="ECO:0000256" key="2">
    <source>
        <dbReference type="SAM" id="Phobius"/>
    </source>
</evidence>
<dbReference type="AlphaFoldDB" id="A0A3Q3GHE4"/>
<feature type="transmembrane region" description="Helical" evidence="2">
    <location>
        <begin position="241"/>
        <end position="260"/>
    </location>
</feature>
<evidence type="ECO:0000313" key="3">
    <source>
        <dbReference type="Ensembl" id="ENSLBEP00000032842.1"/>
    </source>
</evidence>
<keyword evidence="2" id="KW-0472">Membrane</keyword>